<dbReference type="InterPro" id="IPR003008">
    <property type="entry name" value="Tubulin_FtsZ_GTPase"/>
</dbReference>
<organism evidence="4">
    <name type="scientific">Aliivibrio wodanis</name>
    <dbReference type="NCBI Taxonomy" id="80852"/>
    <lineage>
        <taxon>Bacteria</taxon>
        <taxon>Pseudomonadati</taxon>
        <taxon>Pseudomonadota</taxon>
        <taxon>Gammaproteobacteria</taxon>
        <taxon>Vibrionales</taxon>
        <taxon>Vibrionaceae</taxon>
        <taxon>Aliivibrio</taxon>
    </lineage>
</organism>
<dbReference type="GO" id="GO:0005525">
    <property type="term" value="F:GTP binding"/>
    <property type="evidence" value="ECO:0007669"/>
    <property type="project" value="UniProtKB-KW"/>
</dbReference>
<dbReference type="GO" id="GO:0051301">
    <property type="term" value="P:cell division"/>
    <property type="evidence" value="ECO:0007669"/>
    <property type="project" value="UniProtKB-KW"/>
</dbReference>
<dbReference type="SUPFAM" id="SSF52490">
    <property type="entry name" value="Tubulin nucleotide-binding domain-like"/>
    <property type="match status" value="1"/>
</dbReference>
<protein>
    <submittedName>
        <fullName evidence="4">Cell division protein FtsZ</fullName>
    </submittedName>
</protein>
<name>A0A5Q4ZMK2_9GAMM</name>
<proteinExistence type="predicted"/>
<dbReference type="AlphaFoldDB" id="A0A5Q4ZMK2"/>
<dbReference type="GO" id="GO:0003924">
    <property type="term" value="F:GTPase activity"/>
    <property type="evidence" value="ECO:0007669"/>
    <property type="project" value="InterPro"/>
</dbReference>
<dbReference type="GO" id="GO:0005737">
    <property type="term" value="C:cytoplasm"/>
    <property type="evidence" value="ECO:0007669"/>
    <property type="project" value="TreeGrafter"/>
</dbReference>
<dbReference type="PANTHER" id="PTHR30314:SF3">
    <property type="entry name" value="MITOCHONDRIAL DIVISION PROTEIN FSZA"/>
    <property type="match status" value="1"/>
</dbReference>
<dbReference type="InterPro" id="IPR036525">
    <property type="entry name" value="Tubulin/FtsZ_GTPase_sf"/>
</dbReference>
<keyword evidence="2" id="KW-0342">GTP-binding</keyword>
<dbReference type="EMBL" id="LR721751">
    <property type="protein sequence ID" value="VVV06360.1"/>
    <property type="molecule type" value="Genomic_DNA"/>
</dbReference>
<feature type="domain" description="Tubulin/FtsZ GTPase" evidence="3">
    <location>
        <begin position="12"/>
        <end position="176"/>
    </location>
</feature>
<sequence>MSIVTFPVRTKMIGIIALGGGATNALCHGYETNQLQPMKSVVLDLEKSKSIPNASDFITLDHDAKNAVVEAFSNFETVHIIAGLGGKTGSTIEQVSSLLKRHGVNVIPLIILPFKFEGQARLTKAEQIKQRLMSQYSVVYCFDNESILATLGKGRSLLDGFKACNDEIITAINCPTLSGNRL</sequence>
<dbReference type="Gene3D" id="3.40.50.1440">
    <property type="entry name" value="Tubulin/FtsZ, GTPase domain"/>
    <property type="match status" value="1"/>
</dbReference>
<gene>
    <name evidence="4" type="primary">ftsZ_2</name>
    <name evidence="4" type="ORF">AW0309160_03850</name>
</gene>
<keyword evidence="1" id="KW-0547">Nucleotide-binding</keyword>
<dbReference type="GO" id="GO:0032153">
    <property type="term" value="C:cell division site"/>
    <property type="evidence" value="ECO:0007669"/>
    <property type="project" value="TreeGrafter"/>
</dbReference>
<keyword evidence="4" id="KW-0131">Cell cycle</keyword>
<evidence type="ECO:0000256" key="1">
    <source>
        <dbReference type="ARBA" id="ARBA00022741"/>
    </source>
</evidence>
<reference evidence="4" key="1">
    <citation type="submission" date="2019-09" db="EMBL/GenBank/DDBJ databases">
        <authorList>
            <person name="Hjerde E."/>
        </authorList>
    </citation>
    <scope>NUCLEOTIDE SEQUENCE</scope>
    <source>
        <strain evidence="4">06/09/160</strain>
    </source>
</reference>
<evidence type="ECO:0000259" key="3">
    <source>
        <dbReference type="SMART" id="SM00864"/>
    </source>
</evidence>
<evidence type="ECO:0000313" key="4">
    <source>
        <dbReference type="EMBL" id="VVV06360.1"/>
    </source>
</evidence>
<dbReference type="PRINTS" id="PR00423">
    <property type="entry name" value="CELLDVISFTSZ"/>
</dbReference>
<dbReference type="Pfam" id="PF00091">
    <property type="entry name" value="Tubulin"/>
    <property type="match status" value="1"/>
</dbReference>
<dbReference type="InterPro" id="IPR045061">
    <property type="entry name" value="FtsZ/CetZ"/>
</dbReference>
<evidence type="ECO:0000256" key="2">
    <source>
        <dbReference type="ARBA" id="ARBA00023134"/>
    </source>
</evidence>
<accession>A0A5Q4ZMK2</accession>
<dbReference type="SMART" id="SM00864">
    <property type="entry name" value="Tubulin"/>
    <property type="match status" value="1"/>
</dbReference>
<dbReference type="PANTHER" id="PTHR30314">
    <property type="entry name" value="CELL DIVISION PROTEIN FTSZ-RELATED"/>
    <property type="match status" value="1"/>
</dbReference>
<keyword evidence="4" id="KW-0132">Cell division</keyword>